<dbReference type="Proteomes" id="UP001590951">
    <property type="component" value="Unassembled WGS sequence"/>
</dbReference>
<organism evidence="4 5">
    <name type="scientific">Lepraria finkii</name>
    <dbReference type="NCBI Taxonomy" id="1340010"/>
    <lineage>
        <taxon>Eukaryota</taxon>
        <taxon>Fungi</taxon>
        <taxon>Dikarya</taxon>
        <taxon>Ascomycota</taxon>
        <taxon>Pezizomycotina</taxon>
        <taxon>Lecanoromycetes</taxon>
        <taxon>OSLEUM clade</taxon>
        <taxon>Lecanoromycetidae</taxon>
        <taxon>Lecanorales</taxon>
        <taxon>Lecanorineae</taxon>
        <taxon>Stereocaulaceae</taxon>
        <taxon>Lepraria</taxon>
    </lineage>
</organism>
<feature type="compositionally biased region" description="Basic and acidic residues" evidence="3">
    <location>
        <begin position="541"/>
        <end position="557"/>
    </location>
</feature>
<feature type="region of interest" description="Disordered" evidence="3">
    <location>
        <begin position="1086"/>
        <end position="1108"/>
    </location>
</feature>
<dbReference type="Gene3D" id="2.120.10.80">
    <property type="entry name" value="Kelch-type beta propeller"/>
    <property type="match status" value="1"/>
</dbReference>
<evidence type="ECO:0000256" key="3">
    <source>
        <dbReference type="SAM" id="MobiDB-lite"/>
    </source>
</evidence>
<feature type="region of interest" description="Disordered" evidence="3">
    <location>
        <begin position="980"/>
        <end position="1028"/>
    </location>
</feature>
<feature type="region of interest" description="Disordered" evidence="3">
    <location>
        <begin position="832"/>
        <end position="870"/>
    </location>
</feature>
<feature type="compositionally biased region" description="Polar residues" evidence="3">
    <location>
        <begin position="980"/>
        <end position="990"/>
    </location>
</feature>
<sequence length="1108" mass="118743">MFSAGSRRADSSLSPEVALTLNHFDPIGGPLGNTSTPSQLQIFAKGFAPATQPRDPPPLLQNPPPVHTSLPNDRSYEAGFSKRRPKHVPIVIPPAIVDSVLKDLPASHKYSEPVSPPTPRASFRLTYDFEKEEIPVVTNSRPRPRHIPILIPAFAQPFGIFPPTPPSSGSSTPRASQTAPYSCKSLCTEMSRPTTSGSRTSTLDSNASAPSPNQMYAGRFKPSSSTYHADMNSSSESSLQDEFQHDVQSTTNTESTARPLRNGEMTAPLEPSSVQNTTPPSTNGTTNLSGLVCNVHNCTGKEPHALVGATTTILGDKLYVFGGRVLSRRRPQLTSDLYELDLVRRHWTKVETIGDIPPARYFHSVCPLGDTKLICYGGMSPAPSPAPGNGSQGQFPPTAEQPDTVVMSDIHIYDAQRRRWTHVATSNTPQGRYAHCAAVLPSSATFTSANAPLSAIHHNPPSSIPNQGTLGVALDGSGGAEMVVVGGQDSTNHYIEQISVFNLRSLKWTDTTALGRSCGAYRSVVSPLTSLPASKIGKGPDQADEKEGTTRRSDRADTESSMLIYSNYNFLDVKLELQVRIADGSLVEKPMTGQFSPPGLRFPNGGVLDNHFVVSGTYLTSSKQEYALWALDLKTLTWSRIDAGGGVFSQGSWNRGILWPRRNSFVILGNRKRSLVEDYNHRRINFSNICMVELEAFGLYDNPRQAWPTSSYPSISAPVLPPSVTLKASAPVGRPLPGAAIDLGLMAMTLRDLADMDLIAIGGERIPANSYLLARRWGPFFVQLLRESTATASQNDTSSSSDGATLRPDHMNQCMTSRNSSITITPSIKTAASATPSSLTTTSSQTNNTLSSNRSLDPPTPHTLAPSSRPRQLYLPHTVLTIRALVHYLYTSSLPSPPHNLCTPQILCSLLQLARPYRVDGLLEATVERLHQILDGRNAAALFNAAAMAAGGGRGTSFAFSKEDEHDVIDDFALATLTTTHSQGGRQQNRILDDTESGDENGSEVSGSEISSSAASESENECVTQRGASGRRVALGADEIWSGSVSCVVGLQKRGLRGLMEGRRARERGQGLGRTGGGVTAANEVGNGVPHSNSNSNANGNGVGLGIA</sequence>
<dbReference type="PANTHER" id="PTHR43503">
    <property type="entry name" value="MCG48959-RELATED"/>
    <property type="match status" value="1"/>
</dbReference>
<reference evidence="4 5" key="1">
    <citation type="submission" date="2024-09" db="EMBL/GenBank/DDBJ databases">
        <title>Rethinking Asexuality: The Enigmatic Case of Functional Sexual Genes in Lepraria (Stereocaulaceae).</title>
        <authorList>
            <person name="Doellman M."/>
            <person name="Sun Y."/>
            <person name="Barcenas-Pena A."/>
            <person name="Lumbsch H.T."/>
            <person name="Grewe F."/>
        </authorList>
    </citation>
    <scope>NUCLEOTIDE SEQUENCE [LARGE SCALE GENOMIC DNA]</scope>
    <source>
        <strain evidence="4 5">Grewe 0041</strain>
    </source>
</reference>
<feature type="compositionally biased region" description="Pro residues" evidence="3">
    <location>
        <begin position="54"/>
        <end position="66"/>
    </location>
</feature>
<feature type="region of interest" description="Disordered" evidence="3">
    <location>
        <begin position="791"/>
        <end position="813"/>
    </location>
</feature>
<accession>A0ABR4ASE7</accession>
<gene>
    <name evidence="4" type="ORF">ABVK25_011378</name>
</gene>
<feature type="region of interest" description="Disordered" evidence="3">
    <location>
        <begin position="532"/>
        <end position="557"/>
    </location>
</feature>
<keyword evidence="2" id="KW-0677">Repeat</keyword>
<protein>
    <submittedName>
        <fullName evidence="4">Uncharacterized protein</fullName>
    </submittedName>
</protein>
<evidence type="ECO:0000256" key="2">
    <source>
        <dbReference type="ARBA" id="ARBA00022737"/>
    </source>
</evidence>
<feature type="compositionally biased region" description="Low complexity" evidence="3">
    <location>
        <begin position="276"/>
        <end position="285"/>
    </location>
</feature>
<dbReference type="Gene3D" id="3.30.710.10">
    <property type="entry name" value="Potassium Channel Kv1.1, Chain A"/>
    <property type="match status" value="1"/>
</dbReference>
<feature type="compositionally biased region" description="Low complexity" evidence="3">
    <location>
        <begin position="832"/>
        <end position="856"/>
    </location>
</feature>
<name>A0ABR4ASE7_9LECA</name>
<feature type="compositionally biased region" description="Polar residues" evidence="3">
    <location>
        <begin position="791"/>
        <end position="803"/>
    </location>
</feature>
<feature type="compositionally biased region" description="Low complexity" evidence="3">
    <location>
        <begin position="1003"/>
        <end position="1017"/>
    </location>
</feature>
<dbReference type="SUPFAM" id="SSF117281">
    <property type="entry name" value="Kelch motif"/>
    <property type="match status" value="1"/>
</dbReference>
<feature type="region of interest" description="Disordered" evidence="3">
    <location>
        <begin position="161"/>
        <end position="285"/>
    </location>
</feature>
<evidence type="ECO:0000313" key="4">
    <source>
        <dbReference type="EMBL" id="KAL2047766.1"/>
    </source>
</evidence>
<dbReference type="Pfam" id="PF24681">
    <property type="entry name" value="Kelch_KLHDC2_KLHL20_DRC7"/>
    <property type="match status" value="1"/>
</dbReference>
<dbReference type="PANTHER" id="PTHR43503:SF2">
    <property type="entry name" value="NEGATIVE REGULATOR OF SPORULATION MDS3-RELATED"/>
    <property type="match status" value="1"/>
</dbReference>
<dbReference type="InterPro" id="IPR011333">
    <property type="entry name" value="SKP1/BTB/POZ_sf"/>
</dbReference>
<evidence type="ECO:0000256" key="1">
    <source>
        <dbReference type="ARBA" id="ARBA00022441"/>
    </source>
</evidence>
<feature type="region of interest" description="Disordered" evidence="3">
    <location>
        <begin position="48"/>
        <end position="77"/>
    </location>
</feature>
<keyword evidence="5" id="KW-1185">Reference proteome</keyword>
<comment type="caution">
    <text evidence="4">The sequence shown here is derived from an EMBL/GenBank/DDBJ whole genome shotgun (WGS) entry which is preliminary data.</text>
</comment>
<keyword evidence="1" id="KW-0880">Kelch repeat</keyword>
<feature type="compositionally biased region" description="Polar residues" evidence="3">
    <location>
        <begin position="222"/>
        <end position="256"/>
    </location>
</feature>
<proteinExistence type="predicted"/>
<dbReference type="EMBL" id="JBHFEH010000095">
    <property type="protein sequence ID" value="KAL2047766.1"/>
    <property type="molecule type" value="Genomic_DNA"/>
</dbReference>
<feature type="compositionally biased region" description="Polar residues" evidence="3">
    <location>
        <begin position="203"/>
        <end position="214"/>
    </location>
</feature>
<dbReference type="InterPro" id="IPR015915">
    <property type="entry name" value="Kelch-typ_b-propeller"/>
</dbReference>
<evidence type="ECO:0000313" key="5">
    <source>
        <dbReference type="Proteomes" id="UP001590951"/>
    </source>
</evidence>
<feature type="compositionally biased region" description="Low complexity" evidence="3">
    <location>
        <begin position="191"/>
        <end position="202"/>
    </location>
</feature>